<dbReference type="eggNOG" id="COG4715">
    <property type="taxonomic scope" value="Bacteria"/>
</dbReference>
<sequence length="452" mass="52668">MKKILSERTKDELVKFLLAIAAEYEEIKQRIELDFNDGNDEDEIRKSMMLMRTFIRNNSDRHGFVACGDTWEAVKGADLVLEKARSALAKNKPMHALELALCVIHEIMDLLEGADDSDGVVGGEIEESLTFVREVVKDEALSPVDKESNFQKLIEEAAHGRYEGWTDWRLDLLGSCSELAGTLVLRNKLENHLVLIIKNEREDSWSGSYFAERVVLIRYRMIEQYDGQKAAQEFIRQNLHYLEFRKMAIENAMRKKDYDAVIKLTLDGEKKDKDRRGLVDQWKKYRYKAFQLSGNLDDLRGIAMEFILDGSFEYYEELKKSYDSGEWLSVYPKIILLLENQKKTYHDIYNRILIEEGEKQKLLAYVRTRSSMIELFYKQLIPEFKEEVYTLFLQHIEQTAASAGNRKDYKGVCAIIRNLKKAGGQEQASEIKQKLFNKYVNRPAFRDELSRV</sequence>
<dbReference type="Proteomes" id="UP000009234">
    <property type="component" value="Chromosome"/>
</dbReference>
<reference evidence="1 2" key="2">
    <citation type="journal article" date="2012" name="Stand. Genomic Sci.">
        <title>Complete genome sequence of the sulfate-reducing firmicute Desulfotomaculum ruminis type strain (DL(T)).</title>
        <authorList>
            <person name="Spring S."/>
            <person name="Visser M."/>
            <person name="Lu M."/>
            <person name="Copeland A."/>
            <person name="Lapidus A."/>
            <person name="Lucas S."/>
            <person name="Cheng J.F."/>
            <person name="Han C."/>
            <person name="Tapia R."/>
            <person name="Goodwin L.A."/>
            <person name="Pitluck S."/>
            <person name="Ivanova N."/>
            <person name="Land M."/>
            <person name="Hauser L."/>
            <person name="Larimer F."/>
            <person name="Rohde M."/>
            <person name="Goker M."/>
            <person name="Detter J.C."/>
            <person name="Kyrpides N.C."/>
            <person name="Woyke T."/>
            <person name="Schaap P.J."/>
            <person name="Plugge C.M."/>
            <person name="Muyzer G."/>
            <person name="Kuever J."/>
            <person name="Pereira I.A."/>
            <person name="Parshina S.N."/>
            <person name="Bernier-Latmani R."/>
            <person name="Stams A.J."/>
            <person name="Klenk H.P."/>
        </authorList>
    </citation>
    <scope>NUCLEOTIDE SEQUENCE [LARGE SCALE GENOMIC DNA]</scope>
    <source>
        <strain evidence="2">ATCC 23193 / DSM 2154 / NCIB 8452 / DL</strain>
    </source>
</reference>
<dbReference type="RefSeq" id="WP_013843473.1">
    <property type="nucleotide sequence ID" value="NC_015589.1"/>
</dbReference>
<keyword evidence="2" id="KW-1185">Reference proteome</keyword>
<accession>F6DMG6</accession>
<protein>
    <submittedName>
        <fullName evidence="1">Zinc finger SWIM domain protein</fullName>
    </submittedName>
</protein>
<dbReference type="AlphaFoldDB" id="F6DMG6"/>
<dbReference type="EMBL" id="CP002780">
    <property type="protein sequence ID" value="AEG61727.1"/>
    <property type="molecule type" value="Genomic_DNA"/>
</dbReference>
<reference evidence="2" key="1">
    <citation type="submission" date="2011-05" db="EMBL/GenBank/DDBJ databases">
        <title>Complete sequence of Desulfotomaculum ruminis DSM 2154.</title>
        <authorList>
            <person name="Lucas S."/>
            <person name="Copeland A."/>
            <person name="Lapidus A."/>
            <person name="Cheng J.-F."/>
            <person name="Goodwin L."/>
            <person name="Pitluck S."/>
            <person name="Lu M."/>
            <person name="Detter J.C."/>
            <person name="Han C."/>
            <person name="Tapia R."/>
            <person name="Land M."/>
            <person name="Hauser L."/>
            <person name="Kyrpides N."/>
            <person name="Ivanova N."/>
            <person name="Mikhailova N."/>
            <person name="Pagani I."/>
            <person name="Stams A.J.M."/>
            <person name="Plugge C.M."/>
            <person name="Muyzer G."/>
            <person name="Kuever J."/>
            <person name="Parshina S.N."/>
            <person name="Ivanova A.E."/>
            <person name="Nazina T.N."/>
            <person name="Brambilla E."/>
            <person name="Spring S."/>
            <person name="Klenk H.-P."/>
            <person name="Woyke T."/>
        </authorList>
    </citation>
    <scope>NUCLEOTIDE SEQUENCE [LARGE SCALE GENOMIC DNA]</scope>
    <source>
        <strain evidence="2">ATCC 23193 / DSM 2154 / NCIB 8452 / DL</strain>
    </source>
</reference>
<gene>
    <name evidence="1" type="ordered locus">Desru_3524</name>
</gene>
<organism evidence="1 2">
    <name type="scientific">Desulforamulus ruminis (strain ATCC 23193 / DSM 2154 / NCIMB 8452 / DL)</name>
    <name type="common">Desulfotomaculum ruminis</name>
    <dbReference type="NCBI Taxonomy" id="696281"/>
    <lineage>
        <taxon>Bacteria</taxon>
        <taxon>Bacillati</taxon>
        <taxon>Bacillota</taxon>
        <taxon>Clostridia</taxon>
        <taxon>Eubacteriales</taxon>
        <taxon>Peptococcaceae</taxon>
        <taxon>Desulforamulus</taxon>
    </lineage>
</organism>
<dbReference type="HOGENOM" id="CLU_035128_0_0_9"/>
<evidence type="ECO:0000313" key="1">
    <source>
        <dbReference type="EMBL" id="AEG61727.1"/>
    </source>
</evidence>
<dbReference type="OrthoDB" id="9760715at2"/>
<dbReference type="KEGG" id="dru:Desru_3524"/>
<proteinExistence type="predicted"/>
<name>F6DMG6_DESRL</name>
<evidence type="ECO:0000313" key="2">
    <source>
        <dbReference type="Proteomes" id="UP000009234"/>
    </source>
</evidence>